<evidence type="ECO:0000313" key="4">
    <source>
        <dbReference type="Proteomes" id="UP000027265"/>
    </source>
</evidence>
<dbReference type="AlphaFoldDB" id="A0A067Q5K7"/>
<keyword evidence="2" id="KW-1133">Transmembrane helix</keyword>
<dbReference type="EMBL" id="KL197718">
    <property type="protein sequence ID" value="KDQ57876.1"/>
    <property type="molecule type" value="Genomic_DNA"/>
</dbReference>
<dbReference type="Proteomes" id="UP000027265">
    <property type="component" value="Unassembled WGS sequence"/>
</dbReference>
<dbReference type="HOGENOM" id="CLU_014996_0_0_1"/>
<name>A0A067Q5K7_9AGAM</name>
<accession>A0A067Q5K7</accession>
<dbReference type="OrthoDB" id="10039566at2759"/>
<dbReference type="InParanoid" id="A0A067Q5K7"/>
<keyword evidence="2" id="KW-0472">Membrane</keyword>
<keyword evidence="4" id="KW-1185">Reference proteome</keyword>
<evidence type="ECO:0000256" key="1">
    <source>
        <dbReference type="SAM" id="MobiDB-lite"/>
    </source>
</evidence>
<proteinExistence type="predicted"/>
<sequence length="622" mass="67480">MSDCSCEHTPVGKGKQRAASPALSERTPLLGSPSYTGNEDDVETRVRTRRRLWPALLLVFFISLCLCIFIFLLVCAYEYRSKATNISPEDVIERGLHVVGPDRVEVLNITEDGGIWVQVDGRVGVDAGAVMGVNTDEDDGYWTKVKKSLGRWGIRSMGEVSVNVSEILISPVHDKSTILASIETSDLEIPLTVNPPRNLAWLTNLSMPVLLRPTQNASALMEFGRESWGDGTINVQASVEHLLVQGGALGESTWRRRLRIDRANVLMSIRKKIPPLPGLPQPGTNTPFPSPSELITLQSFNVTSSNHTLSLTANASVVNPLPLNLPLDLSVPQLPFIVSLPSPIPNSNASTQIATVQTHPFALTHPNVTLYISGTVLPLPSNASPLLSAFLTRYLDGQPNPILVHTPLFPTFILEAEFPAPKPKPRILKNVTIKDMKIKPYGQTILASGVVFARVVLPKGVKVELDVNRVWPDVLVFDGEVPDDDALISSTPQSGDPSLPDPIPEGAFAHIKPDDWLPALSVPVDPEDDEEGAVFAVSAKIVDIPLEVLPGRQTEFSKFVSKVIFEGGALAGVQGVAAVSVRVHGLPIRNGSDFDNEMELSGLPFRGAVKIGKKSRIHFPRT</sequence>
<organism evidence="3 4">
    <name type="scientific">Jaapia argillacea MUCL 33604</name>
    <dbReference type="NCBI Taxonomy" id="933084"/>
    <lineage>
        <taxon>Eukaryota</taxon>
        <taxon>Fungi</taxon>
        <taxon>Dikarya</taxon>
        <taxon>Basidiomycota</taxon>
        <taxon>Agaricomycotina</taxon>
        <taxon>Agaricomycetes</taxon>
        <taxon>Agaricomycetidae</taxon>
        <taxon>Jaapiales</taxon>
        <taxon>Jaapiaceae</taxon>
        <taxon>Jaapia</taxon>
    </lineage>
</organism>
<evidence type="ECO:0000313" key="3">
    <source>
        <dbReference type="EMBL" id="KDQ57876.1"/>
    </source>
</evidence>
<feature type="region of interest" description="Disordered" evidence="1">
    <location>
        <begin position="1"/>
        <end position="41"/>
    </location>
</feature>
<dbReference type="STRING" id="933084.A0A067Q5K7"/>
<evidence type="ECO:0000256" key="2">
    <source>
        <dbReference type="SAM" id="Phobius"/>
    </source>
</evidence>
<keyword evidence="2" id="KW-0812">Transmembrane</keyword>
<protein>
    <submittedName>
        <fullName evidence="3">Uncharacterized protein</fullName>
    </submittedName>
</protein>
<gene>
    <name evidence="3" type="ORF">JAAARDRAFT_176965</name>
</gene>
<reference evidence="4" key="1">
    <citation type="journal article" date="2014" name="Proc. Natl. Acad. Sci. U.S.A.">
        <title>Extensive sampling of basidiomycete genomes demonstrates inadequacy of the white-rot/brown-rot paradigm for wood decay fungi.</title>
        <authorList>
            <person name="Riley R."/>
            <person name="Salamov A.A."/>
            <person name="Brown D.W."/>
            <person name="Nagy L.G."/>
            <person name="Floudas D."/>
            <person name="Held B.W."/>
            <person name="Levasseur A."/>
            <person name="Lombard V."/>
            <person name="Morin E."/>
            <person name="Otillar R."/>
            <person name="Lindquist E.A."/>
            <person name="Sun H."/>
            <person name="LaButti K.M."/>
            <person name="Schmutz J."/>
            <person name="Jabbour D."/>
            <person name="Luo H."/>
            <person name="Baker S.E."/>
            <person name="Pisabarro A.G."/>
            <person name="Walton J.D."/>
            <person name="Blanchette R.A."/>
            <person name="Henrissat B."/>
            <person name="Martin F."/>
            <person name="Cullen D."/>
            <person name="Hibbett D.S."/>
            <person name="Grigoriev I.V."/>
        </authorList>
    </citation>
    <scope>NUCLEOTIDE SEQUENCE [LARGE SCALE GENOMIC DNA]</scope>
    <source>
        <strain evidence="4">MUCL 33604</strain>
    </source>
</reference>
<feature type="transmembrane region" description="Helical" evidence="2">
    <location>
        <begin position="55"/>
        <end position="79"/>
    </location>
</feature>